<feature type="active site" evidence="1">
    <location>
        <position position="43"/>
    </location>
</feature>
<dbReference type="PIRSF" id="PIRSF016184">
    <property type="entry name" value="PhzC_PhzF"/>
    <property type="match status" value="1"/>
</dbReference>
<organism evidence="2 3">
    <name type="scientific">Alkalicoccobacillus plakortidis</name>
    <dbReference type="NCBI Taxonomy" id="444060"/>
    <lineage>
        <taxon>Bacteria</taxon>
        <taxon>Bacillati</taxon>
        <taxon>Bacillota</taxon>
        <taxon>Bacilli</taxon>
        <taxon>Bacillales</taxon>
        <taxon>Bacillaceae</taxon>
        <taxon>Alkalicoccobacillus</taxon>
    </lineage>
</organism>
<dbReference type="PANTHER" id="PTHR13774">
    <property type="entry name" value="PHENAZINE BIOSYNTHESIS PROTEIN"/>
    <property type="match status" value="1"/>
</dbReference>
<evidence type="ECO:0000256" key="1">
    <source>
        <dbReference type="PIRSR" id="PIRSR016184-1"/>
    </source>
</evidence>
<sequence length="234" mass="26684">MSIFHTKVFPVSSTGGNPCPVVFEGDNLSDEEMRKVAESFMEETVFILKPSLHEADVKLRYFVPNHEMEMCVHATIASITVLVKEKGYSSSPIHLETPLGIVKAYFQQNEDMEIDILVEQFPPEYIVNNPLKKEIAKALNILESDIERKWPVQSVSTSRAKLVVPLKSIDTLNKLQPNFDYLWEVCDVYRTTGFYPFAINEEQLNTVSARQFPNRAGFKEDPATGAMLNIRFYL</sequence>
<dbReference type="Proteomes" id="UP000051061">
    <property type="component" value="Unassembled WGS sequence"/>
</dbReference>
<dbReference type="NCBIfam" id="TIGR00654">
    <property type="entry name" value="PhzF_family"/>
    <property type="match status" value="1"/>
</dbReference>
<dbReference type="InterPro" id="IPR003719">
    <property type="entry name" value="Phenazine_PhzF-like"/>
</dbReference>
<proteinExistence type="predicted"/>
<evidence type="ECO:0008006" key="4">
    <source>
        <dbReference type="Google" id="ProtNLM"/>
    </source>
</evidence>
<keyword evidence="3" id="KW-1185">Reference proteome</keyword>
<dbReference type="Pfam" id="PF02567">
    <property type="entry name" value="PhzC-PhzF"/>
    <property type="match status" value="1"/>
</dbReference>
<dbReference type="EMBL" id="LJJD01000009">
    <property type="protein sequence ID" value="KQL58324.1"/>
    <property type="molecule type" value="Genomic_DNA"/>
</dbReference>
<protein>
    <recommendedName>
        <fullName evidence="4">PhzF family phenazine biosynthesis protein</fullName>
    </recommendedName>
</protein>
<accession>A0A9D5DQ93</accession>
<evidence type="ECO:0000313" key="3">
    <source>
        <dbReference type="Proteomes" id="UP000051061"/>
    </source>
</evidence>
<name>A0A9D5DQ93_9BACI</name>
<gene>
    <name evidence="2" type="ORF">AN965_04410</name>
</gene>
<dbReference type="GO" id="GO:0016853">
    <property type="term" value="F:isomerase activity"/>
    <property type="evidence" value="ECO:0007669"/>
    <property type="project" value="TreeGrafter"/>
</dbReference>
<comment type="caution">
    <text evidence="2">The sequence shown here is derived from an EMBL/GenBank/DDBJ whole genome shotgun (WGS) entry which is preliminary data.</text>
</comment>
<reference evidence="2 3" key="1">
    <citation type="submission" date="2015-09" db="EMBL/GenBank/DDBJ databases">
        <title>Genome sequencing project for genomic taxonomy and phylogenomics of Bacillus-like bacteria.</title>
        <authorList>
            <person name="Liu B."/>
            <person name="Wang J."/>
            <person name="Zhu Y."/>
            <person name="Liu G."/>
            <person name="Chen Q."/>
            <person name="Chen Z."/>
            <person name="Lan J."/>
            <person name="Che J."/>
            <person name="Ge C."/>
            <person name="Shi H."/>
            <person name="Pan Z."/>
            <person name="Liu X."/>
        </authorList>
    </citation>
    <scope>NUCLEOTIDE SEQUENCE [LARGE SCALE GENOMIC DNA]</scope>
    <source>
        <strain evidence="2 3">DSM 19153</strain>
    </source>
</reference>
<dbReference type="Gene3D" id="3.10.310.10">
    <property type="entry name" value="Diaminopimelate Epimerase, Chain A, domain 1"/>
    <property type="match status" value="2"/>
</dbReference>
<dbReference type="AlphaFoldDB" id="A0A9D5DQ93"/>
<dbReference type="SUPFAM" id="SSF54506">
    <property type="entry name" value="Diaminopimelate epimerase-like"/>
    <property type="match status" value="1"/>
</dbReference>
<dbReference type="GO" id="GO:0005737">
    <property type="term" value="C:cytoplasm"/>
    <property type="evidence" value="ECO:0007669"/>
    <property type="project" value="TreeGrafter"/>
</dbReference>
<evidence type="ECO:0000313" key="2">
    <source>
        <dbReference type="EMBL" id="KQL58324.1"/>
    </source>
</evidence>